<feature type="domain" description="Carbohydrate kinase FGGY N-terminal" evidence="11">
    <location>
        <begin position="7"/>
        <end position="252"/>
    </location>
</feature>
<dbReference type="PIRSF" id="PIRSF000538">
    <property type="entry name" value="GlpK"/>
    <property type="match status" value="1"/>
</dbReference>
<evidence type="ECO:0000256" key="8">
    <source>
        <dbReference type="ARBA" id="ARBA00052101"/>
    </source>
</evidence>
<keyword evidence="3 9" id="KW-0808">Transferase</keyword>
<dbReference type="GO" id="GO:0019563">
    <property type="term" value="P:glycerol catabolic process"/>
    <property type="evidence" value="ECO:0007669"/>
    <property type="project" value="UniProtKB-UniRule"/>
</dbReference>
<dbReference type="Gene3D" id="3.30.420.40">
    <property type="match status" value="2"/>
</dbReference>
<evidence type="ECO:0000256" key="2">
    <source>
        <dbReference type="ARBA" id="ARBA00009156"/>
    </source>
</evidence>
<dbReference type="GO" id="GO:0006072">
    <property type="term" value="P:glycerol-3-phosphate metabolic process"/>
    <property type="evidence" value="ECO:0007669"/>
    <property type="project" value="InterPro"/>
</dbReference>
<dbReference type="GO" id="GO:0004370">
    <property type="term" value="F:glycerol kinase activity"/>
    <property type="evidence" value="ECO:0007669"/>
    <property type="project" value="UniProtKB-UniRule"/>
</dbReference>
<feature type="binding site" evidence="9">
    <location>
        <position position="136"/>
    </location>
    <ligand>
        <name>sn-glycerol 3-phosphate</name>
        <dbReference type="ChEBI" id="CHEBI:57597"/>
    </ligand>
</feature>
<evidence type="ECO:0000256" key="1">
    <source>
        <dbReference type="ARBA" id="ARBA00005190"/>
    </source>
</evidence>
<dbReference type="NCBIfam" id="NF000756">
    <property type="entry name" value="PRK00047.1"/>
    <property type="match status" value="1"/>
</dbReference>
<feature type="binding site" evidence="9">
    <location>
        <position position="15"/>
    </location>
    <ligand>
        <name>ATP</name>
        <dbReference type="ChEBI" id="CHEBI:30616"/>
    </ligand>
</feature>
<keyword evidence="14" id="KW-1185">Reference proteome</keyword>
<dbReference type="CDD" id="cd07769">
    <property type="entry name" value="ASKHA_NBD_FGGY_GK"/>
    <property type="match status" value="1"/>
</dbReference>
<feature type="binding site" evidence="9">
    <location>
        <position position="85"/>
    </location>
    <ligand>
        <name>sn-glycerol 3-phosphate</name>
        <dbReference type="ChEBI" id="CHEBI:57597"/>
    </ligand>
</feature>
<feature type="binding site" evidence="9">
    <location>
        <position position="15"/>
    </location>
    <ligand>
        <name>sn-glycerol 3-phosphate</name>
        <dbReference type="ChEBI" id="CHEBI:57597"/>
    </ligand>
</feature>
<feature type="binding site" evidence="9">
    <location>
        <position position="17"/>
    </location>
    <ligand>
        <name>ATP</name>
        <dbReference type="ChEBI" id="CHEBI:30616"/>
    </ligand>
</feature>
<evidence type="ECO:0000256" key="3">
    <source>
        <dbReference type="ARBA" id="ARBA00022679"/>
    </source>
</evidence>
<feature type="domain" description="Carbohydrate kinase FGGY C-terminal" evidence="12">
    <location>
        <begin position="262"/>
        <end position="449"/>
    </location>
</feature>
<dbReference type="FunFam" id="3.30.420.40:FF:000008">
    <property type="entry name" value="Glycerol kinase"/>
    <property type="match status" value="1"/>
</dbReference>
<feature type="binding site" evidence="9">
    <location>
        <position position="414"/>
    </location>
    <ligand>
        <name>ADP</name>
        <dbReference type="ChEBI" id="CHEBI:456216"/>
    </ligand>
</feature>
<dbReference type="GO" id="GO:0005524">
    <property type="term" value="F:ATP binding"/>
    <property type="evidence" value="ECO:0007669"/>
    <property type="project" value="UniProtKB-UniRule"/>
</dbReference>
<feature type="binding site" evidence="9">
    <location>
        <position position="85"/>
    </location>
    <ligand>
        <name>glycerol</name>
        <dbReference type="ChEBI" id="CHEBI:17754"/>
    </ligand>
</feature>
<evidence type="ECO:0000256" key="6">
    <source>
        <dbReference type="ARBA" id="ARBA00022798"/>
    </source>
</evidence>
<feature type="binding site" evidence="9">
    <location>
        <position position="246"/>
    </location>
    <ligand>
        <name>glycerol</name>
        <dbReference type="ChEBI" id="CHEBI:17754"/>
    </ligand>
</feature>
<keyword evidence="5 9" id="KW-0418">Kinase</keyword>
<dbReference type="InterPro" id="IPR043129">
    <property type="entry name" value="ATPase_NBD"/>
</dbReference>
<comment type="function">
    <text evidence="9">Key enzyme in the regulation of glycerol uptake and metabolism. Catalyzes the phosphorylation of glycerol to yield sn-glycerol 3-phosphate.</text>
</comment>
<comment type="catalytic activity">
    <reaction evidence="8 9">
        <text>glycerol + ATP = sn-glycerol 3-phosphate + ADP + H(+)</text>
        <dbReference type="Rhea" id="RHEA:21644"/>
        <dbReference type="ChEBI" id="CHEBI:15378"/>
        <dbReference type="ChEBI" id="CHEBI:17754"/>
        <dbReference type="ChEBI" id="CHEBI:30616"/>
        <dbReference type="ChEBI" id="CHEBI:57597"/>
        <dbReference type="ChEBI" id="CHEBI:456216"/>
        <dbReference type="EC" id="2.7.1.30"/>
    </reaction>
</comment>
<dbReference type="HAMAP" id="MF_00186">
    <property type="entry name" value="Glycerol_kin"/>
    <property type="match status" value="1"/>
</dbReference>
<dbReference type="PATRIC" id="fig|1698264.3.peg.1238"/>
<dbReference type="Pfam" id="PF02782">
    <property type="entry name" value="FGGY_C"/>
    <property type="match status" value="1"/>
</dbReference>
<feature type="binding site" evidence="9">
    <location>
        <position position="15"/>
    </location>
    <ligand>
        <name>ADP</name>
        <dbReference type="ChEBI" id="CHEBI:456216"/>
    </ligand>
</feature>
<dbReference type="FunFam" id="3.30.420.40:FF:000007">
    <property type="entry name" value="Glycerol kinase"/>
    <property type="match status" value="1"/>
</dbReference>
<evidence type="ECO:0000256" key="4">
    <source>
        <dbReference type="ARBA" id="ARBA00022741"/>
    </source>
</evidence>
<feature type="binding site" evidence="9">
    <location>
        <position position="86"/>
    </location>
    <ligand>
        <name>glycerol</name>
        <dbReference type="ChEBI" id="CHEBI:17754"/>
    </ligand>
</feature>
<dbReference type="InterPro" id="IPR000577">
    <property type="entry name" value="Carb_kinase_FGGY"/>
</dbReference>
<dbReference type="EMBL" id="LHXO01000035">
    <property type="protein sequence ID" value="KXA94876.1"/>
    <property type="molecule type" value="Genomic_DNA"/>
</dbReference>
<evidence type="ECO:0000313" key="14">
    <source>
        <dbReference type="Proteomes" id="UP000070284"/>
    </source>
</evidence>
<dbReference type="InterPro" id="IPR018485">
    <property type="entry name" value="FGGY_C"/>
</dbReference>
<evidence type="ECO:0000256" key="7">
    <source>
        <dbReference type="ARBA" id="ARBA00022840"/>
    </source>
</evidence>
<feature type="binding site" evidence="9">
    <location>
        <position position="86"/>
    </location>
    <ligand>
        <name>sn-glycerol 3-phosphate</name>
        <dbReference type="ChEBI" id="CHEBI:57597"/>
    </ligand>
</feature>
<evidence type="ECO:0000259" key="12">
    <source>
        <dbReference type="Pfam" id="PF02782"/>
    </source>
</evidence>
<comment type="pathway">
    <text evidence="1 9">Polyol metabolism; glycerol degradation via glycerol kinase pathway; sn-glycerol 3-phosphate from glycerol: step 1/1.</text>
</comment>
<dbReference type="SUPFAM" id="SSF53067">
    <property type="entry name" value="Actin-like ATPase domain"/>
    <property type="match status" value="2"/>
</dbReference>
<evidence type="ECO:0000313" key="13">
    <source>
        <dbReference type="EMBL" id="KXA94876.1"/>
    </source>
</evidence>
<keyword evidence="4 9" id="KW-0547">Nucleotide-binding</keyword>
<name>A0A133UL74_9EURY</name>
<dbReference type="UniPathway" id="UPA00618">
    <property type="reaction ID" value="UER00672"/>
</dbReference>
<evidence type="ECO:0000256" key="9">
    <source>
        <dbReference type="HAMAP-Rule" id="MF_00186"/>
    </source>
</evidence>
<dbReference type="EC" id="2.7.1.30" evidence="9"/>
<accession>A0A133UL74</accession>
<evidence type="ECO:0000259" key="11">
    <source>
        <dbReference type="Pfam" id="PF00370"/>
    </source>
</evidence>
<feature type="binding site" evidence="9">
    <location>
        <position position="410"/>
    </location>
    <ligand>
        <name>ADP</name>
        <dbReference type="ChEBI" id="CHEBI:456216"/>
    </ligand>
</feature>
<feature type="binding site" evidence="9">
    <location>
        <position position="19"/>
    </location>
    <ligand>
        <name>ADP</name>
        <dbReference type="ChEBI" id="CHEBI:456216"/>
    </ligand>
</feature>
<protein>
    <recommendedName>
        <fullName evidence="9">Glycerol kinase</fullName>
        <ecNumber evidence="9">2.7.1.30</ecNumber>
    </recommendedName>
    <alternativeName>
        <fullName evidence="9">ATP:glycerol 3-phosphotransferase</fullName>
    </alternativeName>
    <alternativeName>
        <fullName evidence="9">Glycerokinase</fullName>
        <shortName evidence="9">GK</shortName>
    </alternativeName>
</protein>
<feature type="binding site" evidence="9">
    <location>
        <position position="16"/>
    </location>
    <ligand>
        <name>ATP</name>
        <dbReference type="ChEBI" id="CHEBI:30616"/>
    </ligand>
</feature>
<comment type="caution">
    <text evidence="13">The sequence shown here is derived from an EMBL/GenBank/DDBJ whole genome shotgun (WGS) entry which is preliminary data.</text>
</comment>
<dbReference type="PROSITE" id="PS00445">
    <property type="entry name" value="FGGY_KINASES_2"/>
    <property type="match status" value="1"/>
</dbReference>
<feature type="binding site" evidence="9">
    <location>
        <position position="309"/>
    </location>
    <ligand>
        <name>ADP</name>
        <dbReference type="ChEBI" id="CHEBI:456216"/>
    </ligand>
</feature>
<dbReference type="NCBIfam" id="TIGR01311">
    <property type="entry name" value="glycerol_kin"/>
    <property type="match status" value="1"/>
</dbReference>
<feature type="binding site" evidence="9">
    <location>
        <position position="410"/>
    </location>
    <ligand>
        <name>ATP</name>
        <dbReference type="ChEBI" id="CHEBI:30616"/>
    </ligand>
</feature>
<feature type="binding site" evidence="9">
    <location>
        <position position="309"/>
    </location>
    <ligand>
        <name>ATP</name>
        <dbReference type="ChEBI" id="CHEBI:30616"/>
    </ligand>
</feature>
<feature type="binding site" evidence="9">
    <location>
        <position position="136"/>
    </location>
    <ligand>
        <name>glycerol</name>
        <dbReference type="ChEBI" id="CHEBI:17754"/>
    </ligand>
</feature>
<sequence>MKKDEKYVMALDEGTTSAKAIIVDENSDIKGFGQHEFQQYYPKPGWVEHDPNEIWKAQKGAIKEALDKAGLEPADIASIGITNQRETTVLWDKNSGNPIHRAIVWQDRRTAGTVDDLEENHGDLIRKRTGLIPDAYFSGPKIGWLLENVRGLKKRVQNGEVLFGNIGSYLIYRVTGGETHVTDFSNASRTMIFDIHELDWDEDLLEILKIPKNILPEPTESSKIYGFTGEEEFGAGVPISGSAGDQQASLFGQTCFEPGMVKNTCGTGSFVLMNTGAEPCESENLLTTIAWSLEGQVNYALEGSVFIAGAGIEWLKESLELIKNSEEVKPLAESLPDNEGVYLVPAFVGLGAPYWDQYARGTIVGITRGTKRAHLARSALEAIGYFTKDVLDEMERDSGIDVREIRVDGGAAKNDFLMKFQSDISGDRVIRPKILETTALGAAYLSGLAIDYWENQEELENMWRKAREYKPDMGERERKMLHSGWKKAVKKSLGWAKELEEVGWKLED</sequence>
<reference evidence="13 14" key="1">
    <citation type="journal article" date="2016" name="Sci. Rep.">
        <title>Metabolic traits of an uncultured archaeal lineage -MSBL1- from brine pools of the Red Sea.</title>
        <authorList>
            <person name="Mwirichia R."/>
            <person name="Alam I."/>
            <person name="Rashid M."/>
            <person name="Vinu M."/>
            <person name="Ba-Alawi W."/>
            <person name="Anthony Kamau A."/>
            <person name="Kamanda Ngugi D."/>
            <person name="Goker M."/>
            <person name="Klenk H.P."/>
            <person name="Bajic V."/>
            <person name="Stingl U."/>
        </authorList>
    </citation>
    <scope>NUCLEOTIDE SEQUENCE [LARGE SCALE GENOMIC DNA]</scope>
    <source>
        <strain evidence="13">SCGC-AAA259E19</strain>
    </source>
</reference>
<keyword evidence="7 9" id="KW-0067">ATP-binding</keyword>
<dbReference type="Pfam" id="PF00370">
    <property type="entry name" value="FGGY_N"/>
    <property type="match status" value="1"/>
</dbReference>
<gene>
    <name evidence="9" type="primary">glpK</name>
    <name evidence="13" type="ORF">AKJ65_03190</name>
</gene>
<dbReference type="AlphaFoldDB" id="A0A133UL74"/>
<dbReference type="PANTHER" id="PTHR10196:SF69">
    <property type="entry name" value="GLYCEROL KINASE"/>
    <property type="match status" value="1"/>
</dbReference>
<keyword evidence="6 9" id="KW-0319">Glycerol metabolism</keyword>
<dbReference type="InterPro" id="IPR018483">
    <property type="entry name" value="Carb_kinase_FGGY_CS"/>
</dbReference>
<dbReference type="InterPro" id="IPR018484">
    <property type="entry name" value="FGGY_N"/>
</dbReference>
<feature type="binding site" evidence="9">
    <location>
        <position position="245"/>
    </location>
    <ligand>
        <name>glycerol</name>
        <dbReference type="ChEBI" id="CHEBI:17754"/>
    </ligand>
</feature>
<dbReference type="Proteomes" id="UP000070284">
    <property type="component" value="Unassembled WGS sequence"/>
</dbReference>
<dbReference type="PANTHER" id="PTHR10196">
    <property type="entry name" value="SUGAR KINASE"/>
    <property type="match status" value="1"/>
</dbReference>
<dbReference type="InterPro" id="IPR005999">
    <property type="entry name" value="Glycerol_kin"/>
</dbReference>
<comment type="caution">
    <text evidence="9">Lacks conserved residue(s) required for the propagation of feature annotation.</text>
</comment>
<feature type="binding site" evidence="9">
    <location>
        <position position="245"/>
    </location>
    <ligand>
        <name>sn-glycerol 3-phosphate</name>
        <dbReference type="ChEBI" id="CHEBI:57597"/>
    </ligand>
</feature>
<feature type="binding site" evidence="9">
    <location>
        <position position="267"/>
    </location>
    <ligand>
        <name>ADP</name>
        <dbReference type="ChEBI" id="CHEBI:456216"/>
    </ligand>
</feature>
<feature type="binding site" evidence="9">
    <location>
        <position position="267"/>
    </location>
    <ligand>
        <name>ATP</name>
        <dbReference type="ChEBI" id="CHEBI:30616"/>
    </ligand>
</feature>
<proteinExistence type="inferred from homology"/>
<evidence type="ECO:0000256" key="5">
    <source>
        <dbReference type="ARBA" id="ARBA00022777"/>
    </source>
</evidence>
<evidence type="ECO:0000256" key="10">
    <source>
        <dbReference type="RuleBase" id="RU003733"/>
    </source>
</evidence>
<organism evidence="13 14">
    <name type="scientific">candidate division MSBL1 archaeon SCGC-AAA259E19</name>
    <dbReference type="NCBI Taxonomy" id="1698264"/>
    <lineage>
        <taxon>Archaea</taxon>
        <taxon>Methanobacteriati</taxon>
        <taxon>Methanobacteriota</taxon>
        <taxon>candidate division MSBL1</taxon>
    </lineage>
</organism>
<comment type="similarity">
    <text evidence="2 9 10">Belongs to the FGGY kinase family.</text>
</comment>
<dbReference type="GO" id="GO:0005829">
    <property type="term" value="C:cytosol"/>
    <property type="evidence" value="ECO:0007669"/>
    <property type="project" value="TreeGrafter"/>
</dbReference>